<feature type="transmembrane region" description="Helical" evidence="2">
    <location>
        <begin position="272"/>
        <end position="297"/>
    </location>
</feature>
<dbReference type="Ensembl" id="ENSPCET00000012506.1">
    <property type="protein sequence ID" value="ENSPCEP00000012086.1"/>
    <property type="gene ID" value="ENSPCEG00000009618.1"/>
</dbReference>
<organism evidence="4 5">
    <name type="scientific">Pelusios castaneus</name>
    <name type="common">West African mud turtle</name>
    <dbReference type="NCBI Taxonomy" id="367368"/>
    <lineage>
        <taxon>Eukaryota</taxon>
        <taxon>Metazoa</taxon>
        <taxon>Chordata</taxon>
        <taxon>Craniata</taxon>
        <taxon>Vertebrata</taxon>
        <taxon>Euteleostomi</taxon>
        <taxon>Archelosauria</taxon>
        <taxon>Testudinata</taxon>
        <taxon>Testudines</taxon>
        <taxon>Pleurodira</taxon>
        <taxon>Pelomedusidae</taxon>
        <taxon>Pelusios</taxon>
    </lineage>
</organism>
<dbReference type="AlphaFoldDB" id="A0A8C8RWT2"/>
<feature type="chain" id="PRO_5034291050" description="P-selectin glycoprotein ligand 1" evidence="3">
    <location>
        <begin position="21"/>
        <end position="362"/>
    </location>
</feature>
<reference evidence="4" key="1">
    <citation type="submission" date="2025-08" db="UniProtKB">
        <authorList>
            <consortium name="Ensembl"/>
        </authorList>
    </citation>
    <scope>IDENTIFICATION</scope>
</reference>
<keyword evidence="2" id="KW-0472">Membrane</keyword>
<keyword evidence="3" id="KW-0732">Signal</keyword>
<dbReference type="Proteomes" id="UP000694393">
    <property type="component" value="Unplaced"/>
</dbReference>
<protein>
    <recommendedName>
        <fullName evidence="6">P-selectin glycoprotein ligand 1</fullName>
    </recommendedName>
</protein>
<dbReference type="GO" id="GO:0050901">
    <property type="term" value="P:leukocyte tethering or rolling"/>
    <property type="evidence" value="ECO:0007669"/>
    <property type="project" value="TreeGrafter"/>
</dbReference>
<sequence length="362" mass="38426">MALLWVPLLLLFSSLLQTPAYKLPALQLSGQDDPVRGLAADGDSQPASRGQSVSDAVGARAADFPVFLRGKREAEVQSSNHSAEETTAGHSNVFATTLWEHTGEETESFPTLEPLDESDPPGNFYDDKTAIAEPWSVATSAEMAGVPAGNHLNTTSPTLSTSSLSSEVDDDGTEEIPTSSMENRENGPSIRRAKAKAPGETSPTLLPETPRESSGISTEPPVKESAVSRPGPIMVGKTNSSCLMPLAGSSVTGKTHLQMPSEHMNILVGKCLLAIFILALVAGVFIVCTAVLATLLWRQKHVSRARQSNATEMVCISALLPDSEPLANGGKPSKVKRMKLPMDNCSETDADNLTLNSFLPDH</sequence>
<feature type="compositionally biased region" description="Polar residues" evidence="1">
    <location>
        <begin position="45"/>
        <end position="54"/>
    </location>
</feature>
<evidence type="ECO:0000256" key="1">
    <source>
        <dbReference type="SAM" id="MobiDB-lite"/>
    </source>
</evidence>
<dbReference type="PANTHER" id="PTHR17384">
    <property type="entry name" value="P-SELECTIN GLYCOPROTEIN LIGAND-1"/>
    <property type="match status" value="1"/>
</dbReference>
<feature type="signal peptide" evidence="3">
    <location>
        <begin position="1"/>
        <end position="20"/>
    </location>
</feature>
<evidence type="ECO:0000313" key="4">
    <source>
        <dbReference type="Ensembl" id="ENSPCEP00000012086.1"/>
    </source>
</evidence>
<dbReference type="PANTHER" id="PTHR17384:SF7">
    <property type="entry name" value="P-SELECTIN GLYCOPROTEIN LIGAND 1"/>
    <property type="match status" value="1"/>
</dbReference>
<accession>A0A8C8RWT2</accession>
<keyword evidence="2" id="KW-0812">Transmembrane</keyword>
<dbReference type="InterPro" id="IPR026195">
    <property type="entry name" value="PSGL-1"/>
</dbReference>
<feature type="region of interest" description="Disordered" evidence="1">
    <location>
        <begin position="34"/>
        <end position="55"/>
    </location>
</feature>
<evidence type="ECO:0000256" key="3">
    <source>
        <dbReference type="SAM" id="SignalP"/>
    </source>
</evidence>
<feature type="region of interest" description="Disordered" evidence="1">
    <location>
        <begin position="146"/>
        <end position="231"/>
    </location>
</feature>
<evidence type="ECO:0000313" key="5">
    <source>
        <dbReference type="Proteomes" id="UP000694393"/>
    </source>
</evidence>
<name>A0A8C8RWT2_9SAUR</name>
<evidence type="ECO:0000256" key="2">
    <source>
        <dbReference type="SAM" id="Phobius"/>
    </source>
</evidence>
<dbReference type="GO" id="GO:0005886">
    <property type="term" value="C:plasma membrane"/>
    <property type="evidence" value="ECO:0007669"/>
    <property type="project" value="TreeGrafter"/>
</dbReference>
<feature type="compositionally biased region" description="Low complexity" evidence="1">
    <location>
        <begin position="154"/>
        <end position="166"/>
    </location>
</feature>
<evidence type="ECO:0008006" key="6">
    <source>
        <dbReference type="Google" id="ProtNLM"/>
    </source>
</evidence>
<proteinExistence type="predicted"/>
<keyword evidence="2" id="KW-1133">Transmembrane helix</keyword>
<reference evidence="4" key="2">
    <citation type="submission" date="2025-09" db="UniProtKB">
        <authorList>
            <consortium name="Ensembl"/>
        </authorList>
    </citation>
    <scope>IDENTIFICATION</scope>
</reference>
<keyword evidence="5" id="KW-1185">Reference proteome</keyword>